<accession>A0A317JQ92</accession>
<feature type="domain" description="GtrA/DPMS transmembrane" evidence="10">
    <location>
        <begin position="254"/>
        <end position="393"/>
    </location>
</feature>
<dbReference type="CDD" id="cd06442">
    <property type="entry name" value="DPM1_like"/>
    <property type="match status" value="1"/>
</dbReference>
<keyword evidence="5 8" id="KW-0812">Transmembrane</keyword>
<dbReference type="Pfam" id="PF00535">
    <property type="entry name" value="Glycos_transf_2"/>
    <property type="match status" value="1"/>
</dbReference>
<organism evidence="11 12">
    <name type="scientific">Candidatus Cerribacteria bacterium 'Amazon FNV 2010 28 9'</name>
    <dbReference type="NCBI Taxonomy" id="2081795"/>
    <lineage>
        <taxon>Bacteria</taxon>
        <taxon>Candidatus Cerribacteria</taxon>
    </lineage>
</organism>
<proteinExistence type="inferred from homology"/>
<feature type="transmembrane region" description="Helical" evidence="8">
    <location>
        <begin position="252"/>
        <end position="274"/>
    </location>
</feature>
<dbReference type="PANTHER" id="PTHR43398">
    <property type="entry name" value="DOLICHOL-PHOSPHATE MANNOSYLTRANSFERASE SUBUNIT 1"/>
    <property type="match status" value="1"/>
</dbReference>
<dbReference type="FunFam" id="3.90.550.10:FF:000122">
    <property type="entry name" value="Dolichol-phosphate mannosyltransferase subunit 1"/>
    <property type="match status" value="1"/>
</dbReference>
<evidence type="ECO:0000259" key="10">
    <source>
        <dbReference type="Pfam" id="PF04138"/>
    </source>
</evidence>
<dbReference type="GO" id="GO:0004582">
    <property type="term" value="F:dolichyl-phosphate beta-D-mannosyltransferase activity"/>
    <property type="evidence" value="ECO:0007669"/>
    <property type="project" value="InterPro"/>
</dbReference>
<feature type="transmembrane region" description="Helical" evidence="8">
    <location>
        <begin position="294"/>
        <end position="316"/>
    </location>
</feature>
<evidence type="ECO:0000313" key="12">
    <source>
        <dbReference type="Proteomes" id="UP000246104"/>
    </source>
</evidence>
<evidence type="ECO:0000256" key="1">
    <source>
        <dbReference type="ARBA" id="ARBA00004141"/>
    </source>
</evidence>
<dbReference type="InterPro" id="IPR001173">
    <property type="entry name" value="Glyco_trans_2-like"/>
</dbReference>
<keyword evidence="6 8" id="KW-1133">Transmembrane helix</keyword>
<evidence type="ECO:0000256" key="4">
    <source>
        <dbReference type="ARBA" id="ARBA00022679"/>
    </source>
</evidence>
<dbReference type="Proteomes" id="UP000246104">
    <property type="component" value="Unassembled WGS sequence"/>
</dbReference>
<keyword evidence="4 11" id="KW-0808">Transferase</keyword>
<evidence type="ECO:0000256" key="5">
    <source>
        <dbReference type="ARBA" id="ARBA00022692"/>
    </source>
</evidence>
<evidence type="ECO:0000256" key="6">
    <source>
        <dbReference type="ARBA" id="ARBA00022989"/>
    </source>
</evidence>
<keyword evidence="7 8" id="KW-0472">Membrane</keyword>
<evidence type="ECO:0000256" key="8">
    <source>
        <dbReference type="SAM" id="Phobius"/>
    </source>
</evidence>
<comment type="similarity">
    <text evidence="2">Belongs to the glycosyltransferase 2 family.</text>
</comment>
<dbReference type="Gene3D" id="3.90.550.10">
    <property type="entry name" value="Spore Coat Polysaccharide Biosynthesis Protein SpsA, Chain A"/>
    <property type="match status" value="1"/>
</dbReference>
<feature type="transmembrane region" description="Helical" evidence="8">
    <location>
        <begin position="370"/>
        <end position="393"/>
    </location>
</feature>
<reference evidence="11 12" key="1">
    <citation type="submission" date="2018-02" db="EMBL/GenBank/DDBJ databases">
        <title>Genomic Reconstructions from Amazon Rainforest and Pasture Soil Reveal Novel Insights into the Physiology of Candidate Phyla in Tropical Sites.</title>
        <authorList>
            <person name="Kroeger M.E."/>
            <person name="Delmont T."/>
            <person name="Eren A.M."/>
            <person name="Guo J."/>
            <person name="Meyer K.M."/>
            <person name="Khan K."/>
            <person name="Rodrigues J.L.M."/>
            <person name="Bohannan B.J.M."/>
            <person name="Tringe S."/>
            <person name="Borges C.D."/>
            <person name="Tiedje J."/>
            <person name="Tsai S.M."/>
            <person name="Nusslein K."/>
        </authorList>
    </citation>
    <scope>NUCLEOTIDE SEQUENCE [LARGE SCALE GENOMIC DNA]</scope>
    <source>
        <strain evidence="11">Amazon FNV 2010 28 9</strain>
    </source>
</reference>
<feature type="transmembrane region" description="Helical" evidence="8">
    <location>
        <begin position="337"/>
        <end position="358"/>
    </location>
</feature>
<dbReference type="GO" id="GO:0000271">
    <property type="term" value="P:polysaccharide biosynthetic process"/>
    <property type="evidence" value="ECO:0007669"/>
    <property type="project" value="InterPro"/>
</dbReference>
<dbReference type="PANTHER" id="PTHR43398:SF1">
    <property type="entry name" value="DOLICHOL-PHOSPHATE MANNOSYLTRANSFERASE SUBUNIT 1"/>
    <property type="match status" value="1"/>
</dbReference>
<dbReference type="AlphaFoldDB" id="A0A317JQ92"/>
<dbReference type="GO" id="GO:0016020">
    <property type="term" value="C:membrane"/>
    <property type="evidence" value="ECO:0007669"/>
    <property type="project" value="UniProtKB-SubCell"/>
</dbReference>
<evidence type="ECO:0000256" key="7">
    <source>
        <dbReference type="ARBA" id="ARBA00023136"/>
    </source>
</evidence>
<dbReference type="InterPro" id="IPR007267">
    <property type="entry name" value="GtrA_DPMS_TM"/>
</dbReference>
<evidence type="ECO:0000259" key="9">
    <source>
        <dbReference type="Pfam" id="PF00535"/>
    </source>
</evidence>
<keyword evidence="3" id="KW-0328">Glycosyltransferase</keyword>
<dbReference type="GO" id="GO:0009247">
    <property type="term" value="P:glycolipid biosynthetic process"/>
    <property type="evidence" value="ECO:0007669"/>
    <property type="project" value="TreeGrafter"/>
</dbReference>
<evidence type="ECO:0000256" key="2">
    <source>
        <dbReference type="ARBA" id="ARBA00006739"/>
    </source>
</evidence>
<sequence>MSSKKAIIIVPTYNEKENVVKLIPVLEEVFAGIHNWDMHVLFVDDSSPDGTADEVKKFAKKNKHVHVHINPQKRGLGAAYLSGMKEAFGELGADVVFEFDADFSHDPAKIPDFLNKIDQGFDMVIGSRYIKGGSIPSDWGFDRKVLSVIGNLFITFVFTDFRIHDWTSGYRAITKKVYEFVVDEMSDPKLSGYTFQAAFLRKAVRKGFKVAEVPFAFVDRKIGKSKLGSDNIKTTLQFVIGDRFEEIINSRIFKFGVVGGLGFVINTIGLFLFSRIAVVQSLAISLSHTTGLTIINAAGTASALGAECAIISNFILNNAWTFSDRKTTNVVQTASKFIQFNIASFGAVILQFIIVGAGTHFTGSGTISKLFWLVSATAIGMVLNFIIYSTFIWKKK</sequence>
<name>A0A317JQ92_9BACT</name>
<protein>
    <submittedName>
        <fullName evidence="11">Glycosyltransferase family 2 protein</fullName>
    </submittedName>
</protein>
<dbReference type="InterPro" id="IPR029044">
    <property type="entry name" value="Nucleotide-diphossugar_trans"/>
</dbReference>
<dbReference type="InterPro" id="IPR039528">
    <property type="entry name" value="DPM1-like"/>
</dbReference>
<dbReference type="Pfam" id="PF04138">
    <property type="entry name" value="GtrA_DPMS_TM"/>
    <property type="match status" value="1"/>
</dbReference>
<comment type="caution">
    <text evidence="11">The sequence shown here is derived from an EMBL/GenBank/DDBJ whole genome shotgun (WGS) entry which is preliminary data.</text>
</comment>
<dbReference type="EMBL" id="PSRQ01000014">
    <property type="protein sequence ID" value="PWU24053.1"/>
    <property type="molecule type" value="Genomic_DNA"/>
</dbReference>
<comment type="subcellular location">
    <subcellularLocation>
        <location evidence="1">Membrane</location>
        <topology evidence="1">Multi-pass membrane protein</topology>
    </subcellularLocation>
</comment>
<dbReference type="SUPFAM" id="SSF53448">
    <property type="entry name" value="Nucleotide-diphospho-sugar transferases"/>
    <property type="match status" value="1"/>
</dbReference>
<evidence type="ECO:0000256" key="3">
    <source>
        <dbReference type="ARBA" id="ARBA00022676"/>
    </source>
</evidence>
<evidence type="ECO:0000313" key="11">
    <source>
        <dbReference type="EMBL" id="PWU24053.1"/>
    </source>
</evidence>
<feature type="domain" description="Glycosyltransferase 2-like" evidence="9">
    <location>
        <begin position="8"/>
        <end position="178"/>
    </location>
</feature>
<gene>
    <name evidence="11" type="ORF">C5B42_00855</name>
</gene>